<evidence type="ECO:0000256" key="1">
    <source>
        <dbReference type="ARBA" id="ARBA00022729"/>
    </source>
</evidence>
<comment type="caution">
    <text evidence="5">The sequence shown here is derived from an EMBL/GenBank/DDBJ whole genome shotgun (WGS) entry which is preliminary data.</text>
</comment>
<dbReference type="InterPro" id="IPR006501">
    <property type="entry name" value="Pectinesterase_inhib_dom"/>
</dbReference>
<dbReference type="PANTHER" id="PTHR31080:SF154">
    <property type="entry name" value="PECTINESTERASE INHIBITOR DOMAIN-CONTAINING PROTEIN"/>
    <property type="match status" value="1"/>
</dbReference>
<evidence type="ECO:0000256" key="3">
    <source>
        <dbReference type="SAM" id="SignalP"/>
    </source>
</evidence>
<dbReference type="SUPFAM" id="SSF101148">
    <property type="entry name" value="Plant invertase/pectin methylesterase inhibitor"/>
    <property type="match status" value="1"/>
</dbReference>
<accession>A0A8T0W123</accession>
<protein>
    <recommendedName>
        <fullName evidence="4">Pectinesterase inhibitor domain-containing protein</fullName>
    </recommendedName>
</protein>
<evidence type="ECO:0000313" key="6">
    <source>
        <dbReference type="Proteomes" id="UP000823388"/>
    </source>
</evidence>
<feature type="domain" description="Pectinesterase inhibitor" evidence="4">
    <location>
        <begin position="29"/>
        <end position="179"/>
    </location>
</feature>
<feature type="signal peptide" evidence="3">
    <location>
        <begin position="1"/>
        <end position="26"/>
    </location>
</feature>
<dbReference type="Pfam" id="PF04043">
    <property type="entry name" value="PMEI"/>
    <property type="match status" value="1"/>
</dbReference>
<gene>
    <name evidence="5" type="ORF">PVAP13_2KG134900</name>
</gene>
<dbReference type="OrthoDB" id="764172at2759"/>
<evidence type="ECO:0000256" key="2">
    <source>
        <dbReference type="SAM" id="MobiDB-lite"/>
    </source>
</evidence>
<dbReference type="AlphaFoldDB" id="A0A8T0W123"/>
<dbReference type="PANTHER" id="PTHR31080">
    <property type="entry name" value="PECTINESTERASE INHIBITOR-LIKE"/>
    <property type="match status" value="1"/>
</dbReference>
<reference evidence="5" key="1">
    <citation type="submission" date="2020-05" db="EMBL/GenBank/DDBJ databases">
        <title>WGS assembly of Panicum virgatum.</title>
        <authorList>
            <person name="Lovell J.T."/>
            <person name="Jenkins J."/>
            <person name="Shu S."/>
            <person name="Juenger T.E."/>
            <person name="Schmutz J."/>
        </authorList>
    </citation>
    <scope>NUCLEOTIDE SEQUENCE</scope>
    <source>
        <strain evidence="5">AP13</strain>
    </source>
</reference>
<dbReference type="Gene3D" id="1.20.140.40">
    <property type="entry name" value="Invertase/pectin methylesterase inhibitor family protein"/>
    <property type="match status" value="1"/>
</dbReference>
<dbReference type="InterPro" id="IPR035513">
    <property type="entry name" value="Invertase/methylesterase_inhib"/>
</dbReference>
<sequence>MAMARRSSLAPLFLLLLSVLVSGAAAARTVADSVQVACSKSQFPKICADGLTATPESQADAQKATPRRLAELFAAFAAGKGAGMGASQEGKASTKDPALLKCFDACGDDVDEAMAHLNGLIREPTDGKFLELKSWLASTLGGTSTCEDACKDAPKSADKDEIVGNSLEFEKLLRVTLDLITEASGSMSADIALPPSDAAAAPAYGAAAPFGGDASPSSGSDASPSSSSADAPASSSSADAPAAAAEGPAAASKSYGGGASGPAAADSPAAAADAPSSGEASSAPAPSGSSAADADAPAGDSADAPAPGSDETAPDDDANDTKKE</sequence>
<dbReference type="EMBL" id="CM029039">
    <property type="protein sequence ID" value="KAG2640985.1"/>
    <property type="molecule type" value="Genomic_DNA"/>
</dbReference>
<evidence type="ECO:0000313" key="5">
    <source>
        <dbReference type="EMBL" id="KAG2640985.1"/>
    </source>
</evidence>
<feature type="chain" id="PRO_5035845819" description="Pectinesterase inhibitor domain-containing protein" evidence="3">
    <location>
        <begin position="27"/>
        <end position="324"/>
    </location>
</feature>
<feature type="compositionally biased region" description="Low complexity" evidence="2">
    <location>
        <begin position="211"/>
        <end position="254"/>
    </location>
</feature>
<dbReference type="GO" id="GO:0004857">
    <property type="term" value="F:enzyme inhibitor activity"/>
    <property type="evidence" value="ECO:0007669"/>
    <property type="project" value="InterPro"/>
</dbReference>
<organism evidence="5 6">
    <name type="scientific">Panicum virgatum</name>
    <name type="common">Blackwell switchgrass</name>
    <dbReference type="NCBI Taxonomy" id="38727"/>
    <lineage>
        <taxon>Eukaryota</taxon>
        <taxon>Viridiplantae</taxon>
        <taxon>Streptophyta</taxon>
        <taxon>Embryophyta</taxon>
        <taxon>Tracheophyta</taxon>
        <taxon>Spermatophyta</taxon>
        <taxon>Magnoliopsida</taxon>
        <taxon>Liliopsida</taxon>
        <taxon>Poales</taxon>
        <taxon>Poaceae</taxon>
        <taxon>PACMAD clade</taxon>
        <taxon>Panicoideae</taxon>
        <taxon>Panicodae</taxon>
        <taxon>Paniceae</taxon>
        <taxon>Panicinae</taxon>
        <taxon>Panicum</taxon>
        <taxon>Panicum sect. Hiantes</taxon>
    </lineage>
</organism>
<keyword evidence="6" id="KW-1185">Reference proteome</keyword>
<dbReference type="InterPro" id="IPR051955">
    <property type="entry name" value="PME_Inhibitor"/>
</dbReference>
<dbReference type="Proteomes" id="UP000823388">
    <property type="component" value="Chromosome 2K"/>
</dbReference>
<feature type="compositionally biased region" description="Low complexity" evidence="2">
    <location>
        <begin position="261"/>
        <end position="310"/>
    </location>
</feature>
<keyword evidence="1 3" id="KW-0732">Signal</keyword>
<name>A0A8T0W123_PANVG</name>
<feature type="region of interest" description="Disordered" evidence="2">
    <location>
        <begin position="211"/>
        <end position="324"/>
    </location>
</feature>
<proteinExistence type="predicted"/>
<evidence type="ECO:0000259" key="4">
    <source>
        <dbReference type="SMART" id="SM00856"/>
    </source>
</evidence>
<dbReference type="NCBIfam" id="TIGR01614">
    <property type="entry name" value="PME_inhib"/>
    <property type="match status" value="1"/>
</dbReference>
<dbReference type="SMART" id="SM00856">
    <property type="entry name" value="PMEI"/>
    <property type="match status" value="1"/>
</dbReference>